<evidence type="ECO:0000313" key="1">
    <source>
        <dbReference type="EMBL" id="AKA68081.1"/>
    </source>
</evidence>
<dbReference type="HOGENOM" id="CLU_1851693_0_0_9"/>
<reference evidence="1 2" key="1">
    <citation type="journal article" date="2015" name="J. Biotechnol.">
        <title>Complete genome sequence of a malodorant-producing acetogen, Clostridium scatologenes ATCC 25775(T).</title>
        <authorList>
            <person name="Zhu Z."/>
            <person name="Guo T."/>
            <person name="Zheng H."/>
            <person name="Song T."/>
            <person name="Ouyang P."/>
            <person name="Xie J."/>
        </authorList>
    </citation>
    <scope>NUCLEOTIDE SEQUENCE [LARGE SCALE GENOMIC DNA]</scope>
    <source>
        <strain evidence="1 2">ATCC 25775</strain>
    </source>
</reference>
<proteinExistence type="predicted"/>
<dbReference type="RefSeq" id="WP_029159578.1">
    <property type="nucleotide sequence ID" value="NZ_CP009933.1"/>
</dbReference>
<dbReference type="STRING" id="1548.CSCA_0956"/>
<dbReference type="AlphaFoldDB" id="A0A0E3GQ75"/>
<name>A0A0E3GQ75_CLOSL</name>
<dbReference type="EMBL" id="CP009933">
    <property type="protein sequence ID" value="AKA68081.1"/>
    <property type="molecule type" value="Genomic_DNA"/>
</dbReference>
<dbReference type="KEGG" id="csq:CSCA_0956"/>
<gene>
    <name evidence="1" type="ORF">CSCA_0956</name>
</gene>
<evidence type="ECO:0000313" key="2">
    <source>
        <dbReference type="Proteomes" id="UP000033115"/>
    </source>
</evidence>
<accession>A0A0E3GQ75</accession>
<organism evidence="1 2">
    <name type="scientific">Clostridium scatologenes</name>
    <dbReference type="NCBI Taxonomy" id="1548"/>
    <lineage>
        <taxon>Bacteria</taxon>
        <taxon>Bacillati</taxon>
        <taxon>Bacillota</taxon>
        <taxon>Clostridia</taxon>
        <taxon>Eubacteriales</taxon>
        <taxon>Clostridiaceae</taxon>
        <taxon>Clostridium</taxon>
    </lineage>
</organism>
<evidence type="ECO:0008006" key="3">
    <source>
        <dbReference type="Google" id="ProtNLM"/>
    </source>
</evidence>
<dbReference type="Proteomes" id="UP000033115">
    <property type="component" value="Chromosome"/>
</dbReference>
<keyword evidence="2" id="KW-1185">Reference proteome</keyword>
<sequence length="138" mass="16369">MLEIKDFIRNDEETDDRYICFNVNKCVKIFNKSIEDIEELRINIKNEILLENIISLINSYLKWLNQCEAVLKTYYEGELGEKVYDEWFNDIEVYSTDITFNSSQDYGATIYCGDQVIRDHILEVDFNQMNIEAIRLNG</sequence>
<protein>
    <recommendedName>
        <fullName evidence="3">DUF2262 domain-containing protein</fullName>
    </recommendedName>
</protein>